<organism evidence="3 4">
    <name type="scientific">Xaviernesmea oryzae</name>
    <dbReference type="NCBI Taxonomy" id="464029"/>
    <lineage>
        <taxon>Bacteria</taxon>
        <taxon>Pseudomonadati</taxon>
        <taxon>Pseudomonadota</taxon>
        <taxon>Alphaproteobacteria</taxon>
        <taxon>Hyphomicrobiales</taxon>
        <taxon>Rhizobiaceae</taxon>
        <taxon>Rhizobium/Agrobacterium group</taxon>
        <taxon>Xaviernesmea</taxon>
    </lineage>
</organism>
<dbReference type="PANTHER" id="PTHR30466">
    <property type="entry name" value="FLAVIN REDUCTASE"/>
    <property type="match status" value="1"/>
</dbReference>
<dbReference type="SMART" id="SM00903">
    <property type="entry name" value="Flavin_Reduct"/>
    <property type="match status" value="1"/>
</dbReference>
<dbReference type="Gene3D" id="2.30.110.10">
    <property type="entry name" value="Electron Transport, Fmn-binding Protein, Chain A"/>
    <property type="match status" value="1"/>
</dbReference>
<dbReference type="InterPro" id="IPR050268">
    <property type="entry name" value="NADH-dep_flavin_reductase"/>
</dbReference>
<dbReference type="PANTHER" id="PTHR30466:SF1">
    <property type="entry name" value="FMN REDUCTASE (NADH) RUTF"/>
    <property type="match status" value="1"/>
</dbReference>
<keyword evidence="1" id="KW-0560">Oxidoreductase</keyword>
<dbReference type="Proteomes" id="UP000192903">
    <property type="component" value="Unassembled WGS sequence"/>
</dbReference>
<evidence type="ECO:0000259" key="2">
    <source>
        <dbReference type="SMART" id="SM00903"/>
    </source>
</evidence>
<proteinExistence type="predicted"/>
<dbReference type="AlphaFoldDB" id="A0A1X7DC87"/>
<name>A0A1X7DC87_9HYPH</name>
<sequence>MMDVEWNTRHIKIGLRPPEPVAADAVNFKQGMRRLPAGVSLITTRDGEALHGLVATSASALSADPPTLLVCVNKSASSHDPLLRAGVFCVNVLAQEDEAVASRFASSGNREGRFTEGGWISLVTGAPVFEAALAAFDCVTAHAISYQSHTIFIGEIRTISLPERRIEPLVYLDGRYRNLA</sequence>
<dbReference type="EMBL" id="FXAF01000002">
    <property type="protein sequence ID" value="SMF12728.1"/>
    <property type="molecule type" value="Genomic_DNA"/>
</dbReference>
<keyword evidence="4" id="KW-1185">Reference proteome</keyword>
<dbReference type="SUPFAM" id="SSF50475">
    <property type="entry name" value="FMN-binding split barrel"/>
    <property type="match status" value="1"/>
</dbReference>
<gene>
    <name evidence="3" type="ORF">SAMN02982989_5366</name>
</gene>
<evidence type="ECO:0000313" key="4">
    <source>
        <dbReference type="Proteomes" id="UP000192903"/>
    </source>
</evidence>
<evidence type="ECO:0000256" key="1">
    <source>
        <dbReference type="ARBA" id="ARBA00023002"/>
    </source>
</evidence>
<dbReference type="RefSeq" id="WP_234810901.1">
    <property type="nucleotide sequence ID" value="NZ_FXAF01000002.1"/>
</dbReference>
<dbReference type="InterPro" id="IPR012349">
    <property type="entry name" value="Split_barrel_FMN-bd"/>
</dbReference>
<dbReference type="GO" id="GO:0042602">
    <property type="term" value="F:riboflavin reductase (NADPH) activity"/>
    <property type="evidence" value="ECO:0007669"/>
    <property type="project" value="TreeGrafter"/>
</dbReference>
<dbReference type="STRING" id="464029.SAMN02982989_5366"/>
<protein>
    <submittedName>
        <fullName evidence="3">Flavin reductase</fullName>
    </submittedName>
</protein>
<reference evidence="4" key="1">
    <citation type="submission" date="2017-04" db="EMBL/GenBank/DDBJ databases">
        <authorList>
            <person name="Varghese N."/>
            <person name="Submissions S."/>
        </authorList>
    </citation>
    <scope>NUCLEOTIDE SEQUENCE [LARGE SCALE GENOMIC DNA]</scope>
    <source>
        <strain evidence="4">B4P</strain>
    </source>
</reference>
<dbReference type="InterPro" id="IPR002563">
    <property type="entry name" value="Flavin_Rdtase-like_dom"/>
</dbReference>
<evidence type="ECO:0000313" key="3">
    <source>
        <dbReference type="EMBL" id="SMF12728.1"/>
    </source>
</evidence>
<dbReference type="GO" id="GO:0010181">
    <property type="term" value="F:FMN binding"/>
    <property type="evidence" value="ECO:0007669"/>
    <property type="project" value="InterPro"/>
</dbReference>
<feature type="domain" description="Flavin reductase like" evidence="2">
    <location>
        <begin position="32"/>
        <end position="178"/>
    </location>
</feature>
<accession>A0A1X7DC87</accession>
<dbReference type="Pfam" id="PF01613">
    <property type="entry name" value="Flavin_Reduct"/>
    <property type="match status" value="1"/>
</dbReference>